<evidence type="ECO:0000259" key="7">
    <source>
        <dbReference type="Pfam" id="PF17917"/>
    </source>
</evidence>
<organism evidence="8 9">
    <name type="scientific">Striga asiatica</name>
    <name type="common">Asiatic witchweed</name>
    <name type="synonym">Buchnera asiatica</name>
    <dbReference type="NCBI Taxonomy" id="4170"/>
    <lineage>
        <taxon>Eukaryota</taxon>
        <taxon>Viridiplantae</taxon>
        <taxon>Streptophyta</taxon>
        <taxon>Embryophyta</taxon>
        <taxon>Tracheophyta</taxon>
        <taxon>Spermatophyta</taxon>
        <taxon>Magnoliopsida</taxon>
        <taxon>eudicotyledons</taxon>
        <taxon>Gunneridae</taxon>
        <taxon>Pentapetalae</taxon>
        <taxon>asterids</taxon>
        <taxon>lamiids</taxon>
        <taxon>Lamiales</taxon>
        <taxon>Orobanchaceae</taxon>
        <taxon>Buchnereae</taxon>
        <taxon>Striga</taxon>
    </lineage>
</organism>
<dbReference type="GO" id="GO:0004519">
    <property type="term" value="F:endonuclease activity"/>
    <property type="evidence" value="ECO:0007669"/>
    <property type="project" value="UniProtKB-KW"/>
</dbReference>
<dbReference type="Pfam" id="PF17917">
    <property type="entry name" value="RT_RNaseH"/>
    <property type="match status" value="1"/>
</dbReference>
<dbReference type="PANTHER" id="PTHR34072:SF41">
    <property type="entry name" value="REVERSE TRANSCRIPTASE_RETROTRANSPOSON-DERIVED PROTEIN RNASE H-LIKE DOMAIN-CONTAINING PROTEIN"/>
    <property type="match status" value="1"/>
</dbReference>
<keyword evidence="6" id="KW-0695">RNA-directed DNA polymerase</keyword>
<evidence type="ECO:0000313" key="8">
    <source>
        <dbReference type="EMBL" id="GER38202.1"/>
    </source>
</evidence>
<keyword evidence="1" id="KW-0808">Transferase</keyword>
<evidence type="ECO:0000256" key="2">
    <source>
        <dbReference type="ARBA" id="ARBA00022695"/>
    </source>
</evidence>
<dbReference type="AlphaFoldDB" id="A0A5A7Q063"/>
<evidence type="ECO:0000256" key="6">
    <source>
        <dbReference type="ARBA" id="ARBA00022918"/>
    </source>
</evidence>
<accession>A0A5A7Q063</accession>
<dbReference type="PANTHER" id="PTHR34072">
    <property type="entry name" value="ENZYMATIC POLYPROTEIN-RELATED"/>
    <property type="match status" value="1"/>
</dbReference>
<dbReference type="InterPro" id="IPR043128">
    <property type="entry name" value="Rev_trsase/Diguanyl_cyclase"/>
</dbReference>
<keyword evidence="9" id="KW-1185">Reference proteome</keyword>
<protein>
    <submittedName>
        <fullName evidence="8">Polyprotein</fullName>
    </submittedName>
</protein>
<evidence type="ECO:0000256" key="1">
    <source>
        <dbReference type="ARBA" id="ARBA00022679"/>
    </source>
</evidence>
<dbReference type="GO" id="GO:0016787">
    <property type="term" value="F:hydrolase activity"/>
    <property type="evidence" value="ECO:0007669"/>
    <property type="project" value="UniProtKB-KW"/>
</dbReference>
<dbReference type="EMBL" id="BKCP01005461">
    <property type="protein sequence ID" value="GER38202.1"/>
    <property type="molecule type" value="Genomic_DNA"/>
</dbReference>
<comment type="caution">
    <text evidence="8">The sequence shown here is derived from an EMBL/GenBank/DDBJ whole genome shotgun (WGS) entry which is preliminary data.</text>
</comment>
<dbReference type="CDD" id="cd09274">
    <property type="entry name" value="RNase_HI_RT_Ty3"/>
    <property type="match status" value="1"/>
</dbReference>
<dbReference type="OrthoDB" id="1000633at2759"/>
<name>A0A5A7Q063_STRAF</name>
<evidence type="ECO:0000256" key="3">
    <source>
        <dbReference type="ARBA" id="ARBA00022722"/>
    </source>
</evidence>
<keyword evidence="5" id="KW-0378">Hydrolase</keyword>
<dbReference type="InterPro" id="IPR043502">
    <property type="entry name" value="DNA/RNA_pol_sf"/>
</dbReference>
<reference evidence="9" key="1">
    <citation type="journal article" date="2019" name="Curr. Biol.">
        <title>Genome Sequence of Striga asiatica Provides Insight into the Evolution of Plant Parasitism.</title>
        <authorList>
            <person name="Yoshida S."/>
            <person name="Kim S."/>
            <person name="Wafula E.K."/>
            <person name="Tanskanen J."/>
            <person name="Kim Y.M."/>
            <person name="Honaas L."/>
            <person name="Yang Z."/>
            <person name="Spallek T."/>
            <person name="Conn C.E."/>
            <person name="Ichihashi Y."/>
            <person name="Cheong K."/>
            <person name="Cui S."/>
            <person name="Der J.P."/>
            <person name="Gundlach H."/>
            <person name="Jiao Y."/>
            <person name="Hori C."/>
            <person name="Ishida J.K."/>
            <person name="Kasahara H."/>
            <person name="Kiba T."/>
            <person name="Kim M.S."/>
            <person name="Koo N."/>
            <person name="Laohavisit A."/>
            <person name="Lee Y.H."/>
            <person name="Lumba S."/>
            <person name="McCourt P."/>
            <person name="Mortimer J.C."/>
            <person name="Mutuku J.M."/>
            <person name="Nomura T."/>
            <person name="Sasaki-Sekimoto Y."/>
            <person name="Seto Y."/>
            <person name="Wang Y."/>
            <person name="Wakatake T."/>
            <person name="Sakakibara H."/>
            <person name="Demura T."/>
            <person name="Yamaguchi S."/>
            <person name="Yoneyama K."/>
            <person name="Manabe R.I."/>
            <person name="Nelson D.C."/>
            <person name="Schulman A.H."/>
            <person name="Timko M.P."/>
            <person name="dePamphilis C.W."/>
            <person name="Choi D."/>
            <person name="Shirasu K."/>
        </authorList>
    </citation>
    <scope>NUCLEOTIDE SEQUENCE [LARGE SCALE GENOMIC DNA]</scope>
    <source>
        <strain evidence="9">cv. UVA1</strain>
    </source>
</reference>
<sequence length="334" mass="37591">MMDPAKIKAIEEWKPPTKVPELHSFLGLVNYYRRFIKGYSAIAAPLTNLLKKNQAWNWSRECQDAFFCSNGHPIAYESRKLNDTERRYTVQEKEITAIVHCLRTWRHYLLGSKFVVMTDNVATSYFQSQKKLTPKQARWQDFLAEFDYKLEYKPGKANVVADALSRKAELAALVARRPLVKISAGNESKSEDLCEASPHWVCLRNSNGTSDSARTLQRSTPVASLSCGSEAFFLSQFLTVPAPSEATVTKLTERSEYWTGRSLVQIRVPRVPKDRKAKHASALGVSPSTSNLAAIMALITFMGFTNEAPDAKLLVTKLLVTKLRSLRTEPKEGN</sequence>
<evidence type="ECO:0000313" key="9">
    <source>
        <dbReference type="Proteomes" id="UP000325081"/>
    </source>
</evidence>
<evidence type="ECO:0000256" key="4">
    <source>
        <dbReference type="ARBA" id="ARBA00022759"/>
    </source>
</evidence>
<dbReference type="InterPro" id="IPR041373">
    <property type="entry name" value="RT_RNaseH"/>
</dbReference>
<feature type="domain" description="Reverse transcriptase RNase H-like" evidence="7">
    <location>
        <begin position="72"/>
        <end position="146"/>
    </location>
</feature>
<dbReference type="SUPFAM" id="SSF56672">
    <property type="entry name" value="DNA/RNA polymerases"/>
    <property type="match status" value="1"/>
</dbReference>
<dbReference type="Proteomes" id="UP000325081">
    <property type="component" value="Unassembled WGS sequence"/>
</dbReference>
<dbReference type="Gene3D" id="3.30.70.270">
    <property type="match status" value="1"/>
</dbReference>
<keyword evidence="4" id="KW-0255">Endonuclease</keyword>
<dbReference type="FunFam" id="3.30.70.270:FF:000063">
    <property type="entry name" value="Zinc knuckle domaincontaining protein"/>
    <property type="match status" value="1"/>
</dbReference>
<keyword evidence="3" id="KW-0540">Nuclease</keyword>
<keyword evidence="2" id="KW-0548">Nucleotidyltransferase</keyword>
<proteinExistence type="predicted"/>
<gene>
    <name evidence="8" type="ORF">STAS_14684</name>
</gene>
<evidence type="ECO:0000256" key="5">
    <source>
        <dbReference type="ARBA" id="ARBA00022801"/>
    </source>
</evidence>
<dbReference type="GO" id="GO:0003964">
    <property type="term" value="F:RNA-directed DNA polymerase activity"/>
    <property type="evidence" value="ECO:0007669"/>
    <property type="project" value="UniProtKB-KW"/>
</dbReference>